<name>A0AAV9XEZ8_9PEZI</name>
<comment type="caution">
    <text evidence="2">The sequence shown here is derived from an EMBL/GenBank/DDBJ whole genome shotgun (WGS) entry which is preliminary data.</text>
</comment>
<feature type="region of interest" description="Disordered" evidence="1">
    <location>
        <begin position="183"/>
        <end position="296"/>
    </location>
</feature>
<sequence length="296" mass="33227">MDRFRELVSKLNVGDLSRVRSPSPQPPTQEQTDKIERIVDQLPLTKAFAESLPRHKVIQKAAENDKKAVEATELLHRVDNLINSHVSAAHDLRKYVSELVNVKTTITATREQAYSIHQQLVEIDREIKQAEAATSRVECDRLQQSEDAIFELYAKKRRAELNQRKQEYAEKLLSFQRDRYSVSQDFQRPNSGSRSKSSASVSSRSINVKGISKPNQIEVQLDDDAEQSAGLDDFLGAEETPLPAEKPTESDKPKRPKKSASKPKKVSRLAGPGTVPGKAAPARPKIDIMADEDFFD</sequence>
<keyword evidence="3" id="KW-1185">Reference proteome</keyword>
<dbReference type="EMBL" id="JAVHJO010000005">
    <property type="protein sequence ID" value="KAK6540478.1"/>
    <property type="molecule type" value="Genomic_DNA"/>
</dbReference>
<evidence type="ECO:0000256" key="1">
    <source>
        <dbReference type="SAM" id="MobiDB-lite"/>
    </source>
</evidence>
<dbReference type="Proteomes" id="UP001365542">
    <property type="component" value="Unassembled WGS sequence"/>
</dbReference>
<feature type="compositionally biased region" description="Low complexity" evidence="1">
    <location>
        <begin position="191"/>
        <end position="205"/>
    </location>
</feature>
<feature type="region of interest" description="Disordered" evidence="1">
    <location>
        <begin position="15"/>
        <end position="35"/>
    </location>
</feature>
<proteinExistence type="predicted"/>
<dbReference type="AlphaFoldDB" id="A0AAV9XEZ8"/>
<reference evidence="2 3" key="1">
    <citation type="submission" date="2019-10" db="EMBL/GenBank/DDBJ databases">
        <authorList>
            <person name="Palmer J.M."/>
        </authorList>
    </citation>
    <scope>NUCLEOTIDE SEQUENCE [LARGE SCALE GENOMIC DNA]</scope>
    <source>
        <strain evidence="2 3">TWF694</strain>
    </source>
</reference>
<gene>
    <name evidence="2" type="ORF">TWF694_009269</name>
</gene>
<evidence type="ECO:0000313" key="2">
    <source>
        <dbReference type="EMBL" id="KAK6540478.1"/>
    </source>
</evidence>
<evidence type="ECO:0000313" key="3">
    <source>
        <dbReference type="Proteomes" id="UP001365542"/>
    </source>
</evidence>
<organism evidence="2 3">
    <name type="scientific">Orbilia ellipsospora</name>
    <dbReference type="NCBI Taxonomy" id="2528407"/>
    <lineage>
        <taxon>Eukaryota</taxon>
        <taxon>Fungi</taxon>
        <taxon>Dikarya</taxon>
        <taxon>Ascomycota</taxon>
        <taxon>Pezizomycotina</taxon>
        <taxon>Orbiliomycetes</taxon>
        <taxon>Orbiliales</taxon>
        <taxon>Orbiliaceae</taxon>
        <taxon>Orbilia</taxon>
    </lineage>
</organism>
<protein>
    <submittedName>
        <fullName evidence="2">Uncharacterized protein</fullName>
    </submittedName>
</protein>
<accession>A0AAV9XEZ8</accession>
<feature type="compositionally biased region" description="Basic residues" evidence="1">
    <location>
        <begin position="254"/>
        <end position="267"/>
    </location>
</feature>